<feature type="transmembrane region" description="Helical" evidence="5">
    <location>
        <begin position="95"/>
        <end position="118"/>
    </location>
</feature>
<comment type="caution">
    <text evidence="7">The sequence shown here is derived from an EMBL/GenBank/DDBJ whole genome shotgun (WGS) entry which is preliminary data.</text>
</comment>
<dbReference type="Pfam" id="PF04932">
    <property type="entry name" value="Wzy_C"/>
    <property type="match status" value="1"/>
</dbReference>
<dbReference type="EMBL" id="QXDL01000064">
    <property type="protein sequence ID" value="RIH85067.1"/>
    <property type="molecule type" value="Genomic_DNA"/>
</dbReference>
<evidence type="ECO:0000256" key="2">
    <source>
        <dbReference type="ARBA" id="ARBA00022692"/>
    </source>
</evidence>
<feature type="transmembrane region" description="Helical" evidence="5">
    <location>
        <begin position="37"/>
        <end position="54"/>
    </location>
</feature>
<feature type="transmembrane region" description="Helical" evidence="5">
    <location>
        <begin position="12"/>
        <end position="31"/>
    </location>
</feature>
<dbReference type="Proteomes" id="UP000265715">
    <property type="component" value="Unassembled WGS sequence"/>
</dbReference>
<feature type="domain" description="O-antigen ligase-related" evidence="6">
    <location>
        <begin position="202"/>
        <end position="331"/>
    </location>
</feature>
<evidence type="ECO:0000259" key="6">
    <source>
        <dbReference type="Pfam" id="PF04932"/>
    </source>
</evidence>
<accession>A0A399EK92</accession>
<feature type="transmembrane region" description="Helical" evidence="5">
    <location>
        <begin position="242"/>
        <end position="263"/>
    </location>
</feature>
<keyword evidence="3 5" id="KW-1133">Transmembrane helix</keyword>
<evidence type="ECO:0000256" key="1">
    <source>
        <dbReference type="ARBA" id="ARBA00004141"/>
    </source>
</evidence>
<feature type="transmembrane region" description="Helical" evidence="5">
    <location>
        <begin position="355"/>
        <end position="373"/>
    </location>
</feature>
<dbReference type="PANTHER" id="PTHR37422">
    <property type="entry name" value="TEICHURONIC ACID BIOSYNTHESIS PROTEIN TUAE"/>
    <property type="match status" value="1"/>
</dbReference>
<feature type="transmembrane region" description="Helical" evidence="5">
    <location>
        <begin position="130"/>
        <end position="151"/>
    </location>
</feature>
<organism evidence="7 8">
    <name type="scientific">Calidithermus terrae</name>
    <dbReference type="NCBI Taxonomy" id="1408545"/>
    <lineage>
        <taxon>Bacteria</taxon>
        <taxon>Thermotogati</taxon>
        <taxon>Deinococcota</taxon>
        <taxon>Deinococci</taxon>
        <taxon>Thermales</taxon>
        <taxon>Thermaceae</taxon>
        <taxon>Calidithermus</taxon>
    </lineage>
</organism>
<feature type="transmembrane region" description="Helical" evidence="5">
    <location>
        <begin position="66"/>
        <end position="89"/>
    </location>
</feature>
<evidence type="ECO:0000313" key="8">
    <source>
        <dbReference type="Proteomes" id="UP000265715"/>
    </source>
</evidence>
<feature type="transmembrane region" description="Helical" evidence="5">
    <location>
        <begin position="220"/>
        <end position="237"/>
    </location>
</feature>
<gene>
    <name evidence="7" type="ORF">Mterra_01809</name>
</gene>
<sequence>MIDVLRSIRLNHLFLAGVFLTLLLSGITRFEPAPYDILLLLVWSFGLTVGVWRFPLPLKADLPTVIALIGTGLLIVFVLINVVNIAIASKSIHSVIYGGVTIYLVLTAIFFWGTLYTYGLRGLKVITHGYLIAAVMSALVGIVGSFGFQPFYELFTTFGGRATALFKDPNVLSPFLAPIALYAFLQAIYSRRTSHKVAWLGAFIVLAMGVLLSYSRAGWLNLGLSFTLFILLSGLVVQRPQIVVLVFGLFILTVSVVSLNPYLKSFILSRFGLASYDIDRFSNQQLALELALENPAGLGPGQAESVLDFAVHNLYLRVLLENGWVGLLVLLLVFSLTISFVTWRAITKRGSAKMYYAFVAAALVGQMINSLIIDSLHWRHLFLLLALAWVKDETATLLDNSR</sequence>
<reference evidence="7 8" key="1">
    <citation type="submission" date="2018-08" db="EMBL/GenBank/DDBJ databases">
        <title>Meiothermus terrae DSM 26712 genome sequencing project.</title>
        <authorList>
            <person name="Da Costa M.S."/>
            <person name="Albuquerque L."/>
            <person name="Raposo P."/>
            <person name="Froufe H.J.C."/>
            <person name="Barroso C.S."/>
            <person name="Egas C."/>
        </authorList>
    </citation>
    <scope>NUCLEOTIDE SEQUENCE [LARGE SCALE GENOMIC DNA]</scope>
    <source>
        <strain evidence="7 8">DSM 26712</strain>
    </source>
</reference>
<dbReference type="OrthoDB" id="572012at2"/>
<feature type="transmembrane region" description="Helical" evidence="5">
    <location>
        <begin position="197"/>
        <end position="214"/>
    </location>
</feature>
<proteinExistence type="predicted"/>
<dbReference type="AlphaFoldDB" id="A0A399EK92"/>
<dbReference type="InterPro" id="IPR051533">
    <property type="entry name" value="WaaL-like"/>
</dbReference>
<keyword evidence="2 5" id="KW-0812">Transmembrane</keyword>
<dbReference type="GO" id="GO:0016020">
    <property type="term" value="C:membrane"/>
    <property type="evidence" value="ECO:0007669"/>
    <property type="project" value="UniProtKB-SubCell"/>
</dbReference>
<keyword evidence="8" id="KW-1185">Reference proteome</keyword>
<evidence type="ECO:0000256" key="5">
    <source>
        <dbReference type="SAM" id="Phobius"/>
    </source>
</evidence>
<keyword evidence="4 5" id="KW-0472">Membrane</keyword>
<feature type="transmembrane region" description="Helical" evidence="5">
    <location>
        <begin position="171"/>
        <end position="190"/>
    </location>
</feature>
<name>A0A399EK92_9DEIN</name>
<dbReference type="RefSeq" id="WP_147372628.1">
    <property type="nucleotide sequence ID" value="NZ_QXDL01000064.1"/>
</dbReference>
<evidence type="ECO:0000313" key="7">
    <source>
        <dbReference type="EMBL" id="RIH85067.1"/>
    </source>
</evidence>
<protein>
    <recommendedName>
        <fullName evidence="6">O-antigen ligase-related domain-containing protein</fullName>
    </recommendedName>
</protein>
<dbReference type="PANTHER" id="PTHR37422:SF21">
    <property type="entry name" value="EXOQ-LIKE PROTEIN"/>
    <property type="match status" value="1"/>
</dbReference>
<comment type="subcellular location">
    <subcellularLocation>
        <location evidence="1">Membrane</location>
        <topology evidence="1">Multi-pass membrane protein</topology>
    </subcellularLocation>
</comment>
<evidence type="ECO:0000256" key="4">
    <source>
        <dbReference type="ARBA" id="ARBA00023136"/>
    </source>
</evidence>
<feature type="transmembrane region" description="Helical" evidence="5">
    <location>
        <begin position="324"/>
        <end position="343"/>
    </location>
</feature>
<evidence type="ECO:0000256" key="3">
    <source>
        <dbReference type="ARBA" id="ARBA00022989"/>
    </source>
</evidence>
<dbReference type="InterPro" id="IPR007016">
    <property type="entry name" value="O-antigen_ligase-rel_domated"/>
</dbReference>